<gene>
    <name evidence="4" type="ORF">GPM918_LOCUS24691</name>
    <name evidence="5" type="ORF">SRO942_LOCUS24694</name>
</gene>
<dbReference type="Proteomes" id="UP000663829">
    <property type="component" value="Unassembled WGS sequence"/>
</dbReference>
<protein>
    <recommendedName>
        <fullName evidence="3">Serine-threonine/tyrosine-protein kinase catalytic domain-containing protein</fullName>
    </recommendedName>
</protein>
<keyword evidence="1" id="KW-0547">Nucleotide-binding</keyword>
<keyword evidence="2" id="KW-0067">ATP-binding</keyword>
<dbReference type="OrthoDB" id="4062651at2759"/>
<dbReference type="Pfam" id="PF07714">
    <property type="entry name" value="PK_Tyr_Ser-Thr"/>
    <property type="match status" value="1"/>
</dbReference>
<dbReference type="Gene3D" id="1.10.510.10">
    <property type="entry name" value="Transferase(Phosphotransferase) domain 1"/>
    <property type="match status" value="1"/>
</dbReference>
<organism evidence="4 6">
    <name type="scientific">Didymodactylos carnosus</name>
    <dbReference type="NCBI Taxonomy" id="1234261"/>
    <lineage>
        <taxon>Eukaryota</taxon>
        <taxon>Metazoa</taxon>
        <taxon>Spiralia</taxon>
        <taxon>Gnathifera</taxon>
        <taxon>Rotifera</taxon>
        <taxon>Eurotatoria</taxon>
        <taxon>Bdelloidea</taxon>
        <taxon>Philodinida</taxon>
        <taxon>Philodinidae</taxon>
        <taxon>Didymodactylos</taxon>
    </lineage>
</organism>
<dbReference type="InterPro" id="IPR011009">
    <property type="entry name" value="Kinase-like_dom_sf"/>
</dbReference>
<evidence type="ECO:0000259" key="3">
    <source>
        <dbReference type="Pfam" id="PF07714"/>
    </source>
</evidence>
<evidence type="ECO:0000256" key="1">
    <source>
        <dbReference type="ARBA" id="ARBA00022741"/>
    </source>
</evidence>
<evidence type="ECO:0000313" key="6">
    <source>
        <dbReference type="Proteomes" id="UP000663829"/>
    </source>
</evidence>
<dbReference type="EMBL" id="CAJOBC010009304">
    <property type="protein sequence ID" value="CAF3984475.1"/>
    <property type="molecule type" value="Genomic_DNA"/>
</dbReference>
<name>A0A814XW15_9BILA</name>
<dbReference type="AlphaFoldDB" id="A0A814XW15"/>
<dbReference type="Proteomes" id="UP000681722">
    <property type="component" value="Unassembled WGS sequence"/>
</dbReference>
<sequence length="108" mass="12291">MQGDLACRNILVFRFDEQEPKNSLVEVTDFGLSRASSIYSSILIREAYSKGTMPWADVHDEKDVIQKVINEERSLQPKICNEEMLSLILSTMKHQPSDRPSFASLNVC</sequence>
<dbReference type="GO" id="GO:0005524">
    <property type="term" value="F:ATP binding"/>
    <property type="evidence" value="ECO:0007669"/>
    <property type="project" value="UniProtKB-KW"/>
</dbReference>
<dbReference type="InterPro" id="IPR001245">
    <property type="entry name" value="Ser-Thr/Tyr_kinase_cat_dom"/>
</dbReference>
<keyword evidence="6" id="KW-1185">Reference proteome</keyword>
<dbReference type="GO" id="GO:0004672">
    <property type="term" value="F:protein kinase activity"/>
    <property type="evidence" value="ECO:0007669"/>
    <property type="project" value="InterPro"/>
</dbReference>
<dbReference type="SUPFAM" id="SSF56112">
    <property type="entry name" value="Protein kinase-like (PK-like)"/>
    <property type="match status" value="1"/>
</dbReference>
<feature type="domain" description="Serine-threonine/tyrosine-protein kinase catalytic" evidence="3">
    <location>
        <begin position="41"/>
        <end position="105"/>
    </location>
</feature>
<accession>A0A814XW15</accession>
<dbReference type="EMBL" id="CAJNOQ010009301">
    <property type="protein sequence ID" value="CAF1221160.1"/>
    <property type="molecule type" value="Genomic_DNA"/>
</dbReference>
<comment type="caution">
    <text evidence="4">The sequence shown here is derived from an EMBL/GenBank/DDBJ whole genome shotgun (WGS) entry which is preliminary data.</text>
</comment>
<evidence type="ECO:0000313" key="4">
    <source>
        <dbReference type="EMBL" id="CAF1221160.1"/>
    </source>
</evidence>
<dbReference type="PANTHER" id="PTHR24418">
    <property type="entry name" value="TYROSINE-PROTEIN KINASE"/>
    <property type="match status" value="1"/>
</dbReference>
<evidence type="ECO:0000313" key="5">
    <source>
        <dbReference type="EMBL" id="CAF3984475.1"/>
    </source>
</evidence>
<dbReference type="InterPro" id="IPR050198">
    <property type="entry name" value="Non-receptor_tyrosine_kinases"/>
</dbReference>
<reference evidence="4" key="1">
    <citation type="submission" date="2021-02" db="EMBL/GenBank/DDBJ databases">
        <authorList>
            <person name="Nowell W R."/>
        </authorList>
    </citation>
    <scope>NUCLEOTIDE SEQUENCE</scope>
</reference>
<evidence type="ECO:0000256" key="2">
    <source>
        <dbReference type="ARBA" id="ARBA00022840"/>
    </source>
</evidence>
<proteinExistence type="predicted"/>